<dbReference type="Gene3D" id="3.30.565.10">
    <property type="entry name" value="Histidine kinase-like ATPase, C-terminal domain"/>
    <property type="match status" value="1"/>
</dbReference>
<dbReference type="SMART" id="SM00387">
    <property type="entry name" value="HATPase_c"/>
    <property type="match status" value="1"/>
</dbReference>
<evidence type="ECO:0000256" key="5">
    <source>
        <dbReference type="ARBA" id="ARBA00022741"/>
    </source>
</evidence>
<feature type="transmembrane region" description="Helical" evidence="9">
    <location>
        <begin position="12"/>
        <end position="34"/>
    </location>
</feature>
<dbReference type="EC" id="2.7.13.3" evidence="2"/>
<dbReference type="Pfam" id="PF02518">
    <property type="entry name" value="HATPase_c"/>
    <property type="match status" value="1"/>
</dbReference>
<sequence length="408" mass="45823">SGTSELYVGKSTLLKIFLLGGIVIVSALFIWYTFNVIEKLQTDTRDQVVKYVKLWQLAANSQTDGTELQFVFDEIIVKATFPIIVLDQNDQPVSWRNLPGISETDTSHATLEKIKREAKEMIAHNGRFELHFAGDHVNYLLYGDSDVINDLRRMPFIQIGIVVAFMIVGIIGFQNIRRSEERHIWVGMAKEAAHQLGTPISSLMGWIEVIESEDCLESGAGRAKLSSTVENMKVDVDRLQRVANRFGMIGSIPDLKPSNLNERIAEVVDYYRRRLPFQGEGIQIHVEPGELPPLPLNKELFTWGLENLIKNSLQAVDSKTGRIDIRTSVAADGHTVVIEVQDNGKGITAAAARKIFRPGFTTKKRGWGLGLTLTKRIVEDYHGGRIWLARSHPGETVFRCEFPVEKKA</sequence>
<gene>
    <name evidence="11" type="ORF">C3F09_11375</name>
</gene>
<proteinExistence type="predicted"/>
<dbReference type="InterPro" id="IPR036890">
    <property type="entry name" value="HATPase_C_sf"/>
</dbReference>
<dbReference type="PRINTS" id="PR00344">
    <property type="entry name" value="BCTRLSENSOR"/>
</dbReference>
<dbReference type="PANTHER" id="PTHR43065:SF10">
    <property type="entry name" value="PEROXIDE STRESS-ACTIVATED HISTIDINE KINASE MAK3"/>
    <property type="match status" value="1"/>
</dbReference>
<dbReference type="InterPro" id="IPR005467">
    <property type="entry name" value="His_kinase_dom"/>
</dbReference>
<reference evidence="11 12" key="1">
    <citation type="journal article" date="2018" name="ISME J.">
        <title>A methanotrophic archaeon couples anaerobic oxidation of methane to Fe(III) reduction.</title>
        <authorList>
            <person name="Cai C."/>
            <person name="Leu A.O."/>
            <person name="Xie G.J."/>
            <person name="Guo J."/>
            <person name="Feng Y."/>
            <person name="Zhao J.X."/>
            <person name="Tyson G.W."/>
            <person name="Yuan Z."/>
            <person name="Hu S."/>
        </authorList>
    </citation>
    <scope>NUCLEOTIDE SEQUENCE [LARGE SCALE GENOMIC DNA]</scope>
    <source>
        <strain evidence="11">FeB_12</strain>
    </source>
</reference>
<dbReference type="Proteomes" id="UP000250918">
    <property type="component" value="Unassembled WGS sequence"/>
</dbReference>
<evidence type="ECO:0000256" key="3">
    <source>
        <dbReference type="ARBA" id="ARBA00022553"/>
    </source>
</evidence>
<evidence type="ECO:0000256" key="1">
    <source>
        <dbReference type="ARBA" id="ARBA00000085"/>
    </source>
</evidence>
<evidence type="ECO:0000256" key="2">
    <source>
        <dbReference type="ARBA" id="ARBA00012438"/>
    </source>
</evidence>
<dbReference type="AlphaFoldDB" id="A0A855X3B4"/>
<dbReference type="EMBL" id="PQAP01000197">
    <property type="protein sequence ID" value="PWB68512.1"/>
    <property type="molecule type" value="Genomic_DNA"/>
</dbReference>
<accession>A0A855X3B4</accession>
<keyword evidence="8" id="KW-0902">Two-component regulatory system</keyword>
<evidence type="ECO:0000256" key="6">
    <source>
        <dbReference type="ARBA" id="ARBA00022777"/>
    </source>
</evidence>
<keyword evidence="3" id="KW-0597">Phosphoprotein</keyword>
<keyword evidence="7" id="KW-0067">ATP-binding</keyword>
<dbReference type="CDD" id="cd00082">
    <property type="entry name" value="HisKA"/>
    <property type="match status" value="1"/>
</dbReference>
<comment type="catalytic activity">
    <reaction evidence="1">
        <text>ATP + protein L-histidine = ADP + protein N-phospho-L-histidine.</text>
        <dbReference type="EC" id="2.7.13.3"/>
    </reaction>
</comment>
<name>A0A855X3B4_9BACT</name>
<evidence type="ECO:0000256" key="9">
    <source>
        <dbReference type="SAM" id="Phobius"/>
    </source>
</evidence>
<dbReference type="InterPro" id="IPR003661">
    <property type="entry name" value="HisK_dim/P_dom"/>
</dbReference>
<comment type="caution">
    <text evidence="11">The sequence shown here is derived from an EMBL/GenBank/DDBJ whole genome shotgun (WGS) entry which is preliminary data.</text>
</comment>
<dbReference type="PANTHER" id="PTHR43065">
    <property type="entry name" value="SENSOR HISTIDINE KINASE"/>
    <property type="match status" value="1"/>
</dbReference>
<feature type="domain" description="Histidine kinase" evidence="10">
    <location>
        <begin position="191"/>
        <end position="406"/>
    </location>
</feature>
<evidence type="ECO:0000313" key="11">
    <source>
        <dbReference type="EMBL" id="PWB68512.1"/>
    </source>
</evidence>
<keyword evidence="9" id="KW-1133">Transmembrane helix</keyword>
<keyword evidence="6" id="KW-0418">Kinase</keyword>
<organism evidence="11 12">
    <name type="scientific">candidate division GN15 bacterium</name>
    <dbReference type="NCBI Taxonomy" id="2072418"/>
    <lineage>
        <taxon>Bacteria</taxon>
        <taxon>candidate division GN15</taxon>
    </lineage>
</organism>
<evidence type="ECO:0000256" key="4">
    <source>
        <dbReference type="ARBA" id="ARBA00022679"/>
    </source>
</evidence>
<protein>
    <recommendedName>
        <fullName evidence="2">histidine kinase</fullName>
        <ecNumber evidence="2">2.7.13.3</ecNumber>
    </recommendedName>
</protein>
<keyword evidence="9" id="KW-0812">Transmembrane</keyword>
<feature type="non-terminal residue" evidence="11">
    <location>
        <position position="1"/>
    </location>
</feature>
<evidence type="ECO:0000256" key="8">
    <source>
        <dbReference type="ARBA" id="ARBA00023012"/>
    </source>
</evidence>
<dbReference type="GO" id="GO:0000155">
    <property type="term" value="F:phosphorelay sensor kinase activity"/>
    <property type="evidence" value="ECO:0007669"/>
    <property type="project" value="InterPro"/>
</dbReference>
<dbReference type="InterPro" id="IPR004358">
    <property type="entry name" value="Sig_transdc_His_kin-like_C"/>
</dbReference>
<dbReference type="GO" id="GO:0005524">
    <property type="term" value="F:ATP binding"/>
    <property type="evidence" value="ECO:0007669"/>
    <property type="project" value="UniProtKB-KW"/>
</dbReference>
<dbReference type="InterPro" id="IPR003594">
    <property type="entry name" value="HATPase_dom"/>
</dbReference>
<evidence type="ECO:0000256" key="7">
    <source>
        <dbReference type="ARBA" id="ARBA00022840"/>
    </source>
</evidence>
<dbReference type="PROSITE" id="PS50109">
    <property type="entry name" value="HIS_KIN"/>
    <property type="match status" value="1"/>
</dbReference>
<keyword evidence="9" id="KW-0472">Membrane</keyword>
<dbReference type="SUPFAM" id="SSF55874">
    <property type="entry name" value="ATPase domain of HSP90 chaperone/DNA topoisomerase II/histidine kinase"/>
    <property type="match status" value="1"/>
</dbReference>
<evidence type="ECO:0000259" key="10">
    <source>
        <dbReference type="PROSITE" id="PS50109"/>
    </source>
</evidence>
<evidence type="ECO:0000313" key="12">
    <source>
        <dbReference type="Proteomes" id="UP000250918"/>
    </source>
</evidence>
<keyword evidence="4" id="KW-0808">Transferase</keyword>
<feature type="transmembrane region" description="Helical" evidence="9">
    <location>
        <begin position="155"/>
        <end position="173"/>
    </location>
</feature>
<keyword evidence="5" id="KW-0547">Nucleotide-binding</keyword>